<feature type="transmembrane region" description="Helical" evidence="5">
    <location>
        <begin position="115"/>
        <end position="137"/>
    </location>
</feature>
<feature type="transmembrane region" description="Helical" evidence="5">
    <location>
        <begin position="388"/>
        <end position="405"/>
    </location>
</feature>
<keyword evidence="8" id="KW-1185">Reference proteome</keyword>
<dbReference type="PROSITE" id="PS00217">
    <property type="entry name" value="SUGAR_TRANSPORT_2"/>
    <property type="match status" value="1"/>
</dbReference>
<feature type="transmembrane region" description="Helical" evidence="5">
    <location>
        <begin position="24"/>
        <end position="47"/>
    </location>
</feature>
<protein>
    <submittedName>
        <fullName evidence="7">MFS transporter, AAHS family, 4-hydroxybenzoate transporter</fullName>
    </submittedName>
</protein>
<keyword evidence="4 5" id="KW-0472">Membrane</keyword>
<evidence type="ECO:0000256" key="2">
    <source>
        <dbReference type="ARBA" id="ARBA00022692"/>
    </source>
</evidence>
<sequence>MNLNKTLDLEAIIDSRTVSRLQRVVIGFCALVAMMDGFDMQSIAFVAPEIVSAWHIQPAVIGMVFSAGLLGGLIGAVVFGRAGDRLGRKWTLLCAVLLVAIGSFLTPFSTSVATLVAALFFTGVGLGGAMPNFISLASEYSPAARRATLVALMFCGFPFGAVIGGLVSAKLIPAFGWTSVFTVGAAFSLLILPLFAFFVPESARFLALRGDHAAITRILTRMGCADLWNGEVGATAHGRSSVASLLTEGRAPGTILLWITTFLSMFMLYLLINWIPMVARRNGLGIESAVIAVSMLNLGGILGSTALGRLADRFGPAIVIGCAYGAGAAAIASIGYAVHSGLSLCVAAFLAGLFSFGAQLCTVALAASFYETFLRATGVGCSMAAGRVGAIVGPLLGGMLLGAGIGAPSLFIIAGMTSLGAAAAALTMGFLVLQPRSRKPLNVTEAAHKLT</sequence>
<comment type="subcellular location">
    <subcellularLocation>
        <location evidence="1">Membrane</location>
        <topology evidence="1">Multi-pass membrane protein</topology>
    </subcellularLocation>
</comment>
<evidence type="ECO:0000313" key="7">
    <source>
        <dbReference type="EMBL" id="SIO03197.1"/>
    </source>
</evidence>
<dbReference type="AlphaFoldDB" id="A0A1N6G6S0"/>
<feature type="transmembrane region" description="Helical" evidence="5">
    <location>
        <begin position="255"/>
        <end position="276"/>
    </location>
</feature>
<feature type="transmembrane region" description="Helical" evidence="5">
    <location>
        <begin position="288"/>
        <end position="307"/>
    </location>
</feature>
<dbReference type="GO" id="GO:0046943">
    <property type="term" value="F:carboxylic acid transmembrane transporter activity"/>
    <property type="evidence" value="ECO:0007669"/>
    <property type="project" value="TreeGrafter"/>
</dbReference>
<dbReference type="SUPFAM" id="SSF103473">
    <property type="entry name" value="MFS general substrate transporter"/>
    <property type="match status" value="1"/>
</dbReference>
<dbReference type="PANTHER" id="PTHR23508:SF10">
    <property type="entry name" value="CARBOXYLIC ACID TRANSPORTER PROTEIN HOMOLOG"/>
    <property type="match status" value="1"/>
</dbReference>
<evidence type="ECO:0000256" key="3">
    <source>
        <dbReference type="ARBA" id="ARBA00022989"/>
    </source>
</evidence>
<dbReference type="InterPro" id="IPR020846">
    <property type="entry name" value="MFS_dom"/>
</dbReference>
<evidence type="ECO:0000313" key="8">
    <source>
        <dbReference type="Proteomes" id="UP000185151"/>
    </source>
</evidence>
<evidence type="ECO:0000256" key="1">
    <source>
        <dbReference type="ARBA" id="ARBA00004141"/>
    </source>
</evidence>
<dbReference type="EMBL" id="FSRU01000001">
    <property type="protein sequence ID" value="SIO03197.1"/>
    <property type="molecule type" value="Genomic_DNA"/>
</dbReference>
<dbReference type="InterPro" id="IPR005829">
    <property type="entry name" value="Sugar_transporter_CS"/>
</dbReference>
<feature type="domain" description="Major facilitator superfamily (MFS) profile" evidence="6">
    <location>
        <begin position="25"/>
        <end position="438"/>
    </location>
</feature>
<gene>
    <name evidence="7" type="ORF">SAMN05444165_0595</name>
</gene>
<organism evidence="7 8">
    <name type="scientific">Paraburkholderia phenazinium</name>
    <dbReference type="NCBI Taxonomy" id="60549"/>
    <lineage>
        <taxon>Bacteria</taxon>
        <taxon>Pseudomonadati</taxon>
        <taxon>Pseudomonadota</taxon>
        <taxon>Betaproteobacteria</taxon>
        <taxon>Burkholderiales</taxon>
        <taxon>Burkholderiaceae</taxon>
        <taxon>Paraburkholderia</taxon>
    </lineage>
</organism>
<dbReference type="Pfam" id="PF07690">
    <property type="entry name" value="MFS_1"/>
    <property type="match status" value="1"/>
</dbReference>
<dbReference type="PROSITE" id="PS50850">
    <property type="entry name" value="MFS"/>
    <property type="match status" value="1"/>
</dbReference>
<feature type="transmembrane region" description="Helical" evidence="5">
    <location>
        <begin position="175"/>
        <end position="199"/>
    </location>
</feature>
<dbReference type="RefSeq" id="WP_074294163.1">
    <property type="nucleotide sequence ID" value="NZ_FSRU01000001.1"/>
</dbReference>
<dbReference type="PANTHER" id="PTHR23508">
    <property type="entry name" value="CARBOXYLIC ACID TRANSPORTER PROTEIN HOMOLOG"/>
    <property type="match status" value="1"/>
</dbReference>
<reference evidence="7 8" key="1">
    <citation type="submission" date="2016-11" db="EMBL/GenBank/DDBJ databases">
        <authorList>
            <person name="Jaros S."/>
            <person name="Januszkiewicz K."/>
            <person name="Wedrychowicz H."/>
        </authorList>
    </citation>
    <scope>NUCLEOTIDE SEQUENCE [LARGE SCALE GENOMIC DNA]</scope>
    <source>
        <strain evidence="7 8">GAS95</strain>
    </source>
</reference>
<dbReference type="InterPro" id="IPR011701">
    <property type="entry name" value="MFS"/>
</dbReference>
<evidence type="ECO:0000259" key="6">
    <source>
        <dbReference type="PROSITE" id="PS50850"/>
    </source>
</evidence>
<keyword evidence="2 5" id="KW-0812">Transmembrane</keyword>
<feature type="transmembrane region" description="Helical" evidence="5">
    <location>
        <begin position="314"/>
        <end position="335"/>
    </location>
</feature>
<evidence type="ECO:0000256" key="5">
    <source>
        <dbReference type="SAM" id="Phobius"/>
    </source>
</evidence>
<dbReference type="Gene3D" id="1.20.1250.20">
    <property type="entry name" value="MFS general substrate transporter like domains"/>
    <property type="match status" value="2"/>
</dbReference>
<feature type="transmembrane region" description="Helical" evidence="5">
    <location>
        <begin position="341"/>
        <end position="367"/>
    </location>
</feature>
<accession>A0A1N6G6S0</accession>
<proteinExistence type="predicted"/>
<keyword evidence="3 5" id="KW-1133">Transmembrane helix</keyword>
<dbReference type="Proteomes" id="UP000185151">
    <property type="component" value="Unassembled WGS sequence"/>
</dbReference>
<evidence type="ECO:0000256" key="4">
    <source>
        <dbReference type="ARBA" id="ARBA00023136"/>
    </source>
</evidence>
<feature type="transmembrane region" description="Helical" evidence="5">
    <location>
        <begin position="59"/>
        <end position="78"/>
    </location>
</feature>
<name>A0A1N6G6S0_9BURK</name>
<feature type="transmembrane region" description="Helical" evidence="5">
    <location>
        <begin position="149"/>
        <end position="169"/>
    </location>
</feature>
<dbReference type="InterPro" id="IPR036259">
    <property type="entry name" value="MFS_trans_sf"/>
</dbReference>
<feature type="transmembrane region" description="Helical" evidence="5">
    <location>
        <begin position="411"/>
        <end position="433"/>
    </location>
</feature>
<dbReference type="OrthoDB" id="7066727at2"/>
<dbReference type="GO" id="GO:0005886">
    <property type="term" value="C:plasma membrane"/>
    <property type="evidence" value="ECO:0007669"/>
    <property type="project" value="TreeGrafter"/>
</dbReference>
<feature type="transmembrane region" description="Helical" evidence="5">
    <location>
        <begin position="90"/>
        <end position="109"/>
    </location>
</feature>